<dbReference type="Pfam" id="PF19938">
    <property type="entry name" value="DUF6400"/>
    <property type="match status" value="1"/>
</dbReference>
<protein>
    <submittedName>
        <fullName evidence="2">DUF6400 family protein</fullName>
    </submittedName>
</protein>
<evidence type="ECO:0000256" key="1">
    <source>
        <dbReference type="SAM" id="MobiDB-lite"/>
    </source>
</evidence>
<evidence type="ECO:0000313" key="3">
    <source>
        <dbReference type="Proteomes" id="UP001299970"/>
    </source>
</evidence>
<comment type="caution">
    <text evidence="2">The sequence shown here is derived from an EMBL/GenBank/DDBJ whole genome shotgun (WGS) entry which is preliminary data.</text>
</comment>
<reference evidence="2 3" key="1">
    <citation type="submission" date="2022-03" db="EMBL/GenBank/DDBJ databases">
        <title>Pseudonocardia alaer sp. nov., a novel actinomycete isolated from reed forest soil.</title>
        <authorList>
            <person name="Wang L."/>
        </authorList>
    </citation>
    <scope>NUCLEOTIDE SEQUENCE [LARGE SCALE GENOMIC DNA]</scope>
    <source>
        <strain evidence="2 3">Y-16303</strain>
    </source>
</reference>
<dbReference type="EMBL" id="JAKXMK010000012">
    <property type="protein sequence ID" value="MCH6167108.1"/>
    <property type="molecule type" value="Genomic_DNA"/>
</dbReference>
<accession>A0ABS9TFE4</accession>
<feature type="region of interest" description="Disordered" evidence="1">
    <location>
        <begin position="1"/>
        <end position="25"/>
    </location>
</feature>
<organism evidence="2 3">
    <name type="scientific">Pseudonocardia alaniniphila</name>
    <dbReference type="NCBI Taxonomy" id="75291"/>
    <lineage>
        <taxon>Bacteria</taxon>
        <taxon>Bacillati</taxon>
        <taxon>Actinomycetota</taxon>
        <taxon>Actinomycetes</taxon>
        <taxon>Pseudonocardiales</taxon>
        <taxon>Pseudonocardiaceae</taxon>
        <taxon>Pseudonocardia</taxon>
    </lineage>
</organism>
<dbReference type="RefSeq" id="WP_241037304.1">
    <property type="nucleotide sequence ID" value="NZ_BAAAJF010000015.1"/>
</dbReference>
<name>A0ABS9TFE4_9PSEU</name>
<gene>
    <name evidence="2" type="ORF">MMF94_15605</name>
</gene>
<dbReference type="Proteomes" id="UP001299970">
    <property type="component" value="Unassembled WGS sequence"/>
</dbReference>
<evidence type="ECO:0000313" key="2">
    <source>
        <dbReference type="EMBL" id="MCH6167108.1"/>
    </source>
</evidence>
<proteinExistence type="predicted"/>
<sequence>MNPMNDGGGTERVHPLPPAAADRATHSFDLGAHEQRRLAAVLAASPDLDVLAVLESEAQAHRMLYSDLDAEQQATYRLLVEAGVLDAGLDDSGARDA</sequence>
<dbReference type="InterPro" id="IPR045649">
    <property type="entry name" value="DUF6400"/>
</dbReference>
<keyword evidence="3" id="KW-1185">Reference proteome</keyword>